<name>A0AAU9WVT7_9CNID</name>
<protein>
    <recommendedName>
        <fullName evidence="3">Gamma-glutamylcyclotransferase</fullName>
    </recommendedName>
</protein>
<dbReference type="EMBL" id="CALNXJ010000023">
    <property type="protein sequence ID" value="CAH3127959.1"/>
    <property type="molecule type" value="Genomic_DNA"/>
</dbReference>
<comment type="caution">
    <text evidence="1">The sequence shown here is derived from an EMBL/GenBank/DDBJ whole genome shotgun (WGS) entry which is preliminary data.</text>
</comment>
<evidence type="ECO:0000313" key="1">
    <source>
        <dbReference type="EMBL" id="CAH3127959.1"/>
    </source>
</evidence>
<organism evidence="1 2">
    <name type="scientific">Pocillopora meandrina</name>
    <dbReference type="NCBI Taxonomy" id="46732"/>
    <lineage>
        <taxon>Eukaryota</taxon>
        <taxon>Metazoa</taxon>
        <taxon>Cnidaria</taxon>
        <taxon>Anthozoa</taxon>
        <taxon>Hexacorallia</taxon>
        <taxon>Scleractinia</taxon>
        <taxon>Astrocoeniina</taxon>
        <taxon>Pocilloporidae</taxon>
        <taxon>Pocillopora</taxon>
    </lineage>
</organism>
<sequence length="180" mass="20018">MQQNQSNYNGAAARSSCPHAFNVLLYGTLLFSNKGNRVGMLTYAPETNIAVSSSGELEPEFEHVFFNFSEDEKCAKGKKNLSRQQVTIPKLKQANVTKVKLGIIQTFMDEDAIDFGFKVGNLDLLHDPHVGGIYKRNYSGVEEPRPGYIINACMELLYCFDNAEVVKDLILSKSAEGSRN</sequence>
<keyword evidence="2" id="KW-1185">Reference proteome</keyword>
<gene>
    <name evidence="1" type="ORF">PMEA_00013211</name>
</gene>
<evidence type="ECO:0000313" key="2">
    <source>
        <dbReference type="Proteomes" id="UP001159428"/>
    </source>
</evidence>
<evidence type="ECO:0008006" key="3">
    <source>
        <dbReference type="Google" id="ProtNLM"/>
    </source>
</evidence>
<proteinExistence type="predicted"/>
<dbReference type="Proteomes" id="UP001159428">
    <property type="component" value="Unassembled WGS sequence"/>
</dbReference>
<reference evidence="1 2" key="1">
    <citation type="submission" date="2022-05" db="EMBL/GenBank/DDBJ databases">
        <authorList>
            <consortium name="Genoscope - CEA"/>
            <person name="William W."/>
        </authorList>
    </citation>
    <scope>NUCLEOTIDE SEQUENCE [LARGE SCALE GENOMIC DNA]</scope>
</reference>
<accession>A0AAU9WVT7</accession>
<dbReference type="AlphaFoldDB" id="A0AAU9WVT7"/>